<dbReference type="AlphaFoldDB" id="A0A437QLV6"/>
<dbReference type="InterPro" id="IPR001638">
    <property type="entry name" value="Solute-binding_3/MltF_N"/>
</dbReference>
<dbReference type="Proteomes" id="UP000283077">
    <property type="component" value="Unassembled WGS sequence"/>
</dbReference>
<gene>
    <name evidence="2" type="ORF">EOE67_13770</name>
</gene>
<sequence length="243" mass="27786">MISICRNFTAIKLLLVLWLLPFACLAQPKLKIGYFDIPPHIFASKQTPSPAIVYFDQIAKLMQRQPEYLHVPLPRLLQMLEQHQLDAILLLAKNSARQQMFVYPKWPMFTATPVLVVRADNPFSIATLQQDPTLQLGLWPGGYHSEFVKTIKGQQVPISGDQIGERGLNMLVQGRINAFFSPDQLSVRYLLQKNGWETQLKMLPVPNETIEIYTVFSKKSAVELLPPYEKALQTLQETRPYPL</sequence>
<dbReference type="EMBL" id="SACS01000015">
    <property type="protein sequence ID" value="RVU35439.1"/>
    <property type="molecule type" value="Genomic_DNA"/>
</dbReference>
<proteinExistence type="predicted"/>
<dbReference type="Gene3D" id="3.40.190.10">
    <property type="entry name" value="Periplasmic binding protein-like II"/>
    <property type="match status" value="2"/>
</dbReference>
<accession>A0A437QLV6</accession>
<dbReference type="OrthoDB" id="8591000at2"/>
<evidence type="ECO:0000313" key="3">
    <source>
        <dbReference type="Proteomes" id="UP000283077"/>
    </source>
</evidence>
<dbReference type="SUPFAM" id="SSF53850">
    <property type="entry name" value="Periplasmic binding protein-like II"/>
    <property type="match status" value="1"/>
</dbReference>
<keyword evidence="3" id="KW-1185">Reference proteome</keyword>
<reference evidence="2 3" key="1">
    <citation type="submission" date="2019-01" db="EMBL/GenBank/DDBJ databases">
        <authorList>
            <person name="Chen W.-M."/>
        </authorList>
    </citation>
    <scope>NUCLEOTIDE SEQUENCE [LARGE SCALE GENOMIC DNA]</scope>
    <source>
        <strain evidence="2 3">KYPC3</strain>
    </source>
</reference>
<evidence type="ECO:0000259" key="1">
    <source>
        <dbReference type="SMART" id="SM00062"/>
    </source>
</evidence>
<organism evidence="2 3">
    <name type="scientific">Rheinheimera riviphila</name>
    <dbReference type="NCBI Taxonomy" id="1834037"/>
    <lineage>
        <taxon>Bacteria</taxon>
        <taxon>Pseudomonadati</taxon>
        <taxon>Pseudomonadota</taxon>
        <taxon>Gammaproteobacteria</taxon>
        <taxon>Chromatiales</taxon>
        <taxon>Chromatiaceae</taxon>
        <taxon>Rheinheimera</taxon>
    </lineage>
</organism>
<evidence type="ECO:0000313" key="2">
    <source>
        <dbReference type="EMBL" id="RVU35439.1"/>
    </source>
</evidence>
<dbReference type="Pfam" id="PF00497">
    <property type="entry name" value="SBP_bac_3"/>
    <property type="match status" value="1"/>
</dbReference>
<dbReference type="SMART" id="SM00062">
    <property type="entry name" value="PBPb"/>
    <property type="match status" value="1"/>
</dbReference>
<name>A0A437QLV6_9GAMM</name>
<dbReference type="RefSeq" id="WP_127699906.1">
    <property type="nucleotide sequence ID" value="NZ_SACS01000015.1"/>
</dbReference>
<comment type="caution">
    <text evidence="2">The sequence shown here is derived from an EMBL/GenBank/DDBJ whole genome shotgun (WGS) entry which is preliminary data.</text>
</comment>
<feature type="domain" description="Solute-binding protein family 3/N-terminal" evidence="1">
    <location>
        <begin position="29"/>
        <end position="242"/>
    </location>
</feature>
<protein>
    <submittedName>
        <fullName evidence="2">Transporter substrate-binding domain-containing protein</fullName>
    </submittedName>
</protein>